<dbReference type="EMBL" id="FOKA01000005">
    <property type="protein sequence ID" value="SFB00101.1"/>
    <property type="molecule type" value="Genomic_DNA"/>
</dbReference>
<evidence type="ECO:0000313" key="2">
    <source>
        <dbReference type="EMBL" id="SFB00101.1"/>
    </source>
</evidence>
<organism evidence="2 3">
    <name type="scientific">Cellulomonas marina</name>
    <dbReference type="NCBI Taxonomy" id="988821"/>
    <lineage>
        <taxon>Bacteria</taxon>
        <taxon>Bacillati</taxon>
        <taxon>Actinomycetota</taxon>
        <taxon>Actinomycetes</taxon>
        <taxon>Micrococcales</taxon>
        <taxon>Cellulomonadaceae</taxon>
        <taxon>Cellulomonas</taxon>
    </lineage>
</organism>
<reference evidence="2 3" key="1">
    <citation type="submission" date="2016-10" db="EMBL/GenBank/DDBJ databases">
        <authorList>
            <person name="de Groot N.N."/>
        </authorList>
    </citation>
    <scope>NUCLEOTIDE SEQUENCE [LARGE SCALE GENOMIC DNA]</scope>
    <source>
        <strain evidence="2 3">CGMCC 4.6945</strain>
    </source>
</reference>
<evidence type="ECO:0000256" key="1">
    <source>
        <dbReference type="SAM" id="MobiDB-lite"/>
    </source>
</evidence>
<keyword evidence="3" id="KW-1185">Reference proteome</keyword>
<sequence>MSTGAAAAAVLSVVALVLLLLGGPASSRTPAVTARPSAAVTGDDRDEEARPGARGGRRRREGLTPRGATRRPAPPLDAVLLDVAARLRAGVAPAAAWSAVLGTAAGPVGADGVPSVGQLGAAGTRRPSLRSLVRRDAEAPLGDATPGAVEAAVVVAAARLAGTLGAPLAPVLEHVADAVAAQADVDGERRAAVAGPRASAALLGRLPLLGAGVGLALGADPLAAATDGGPGTAAVVLGVVLLVVGRRWSAALLARAEQAGRAP</sequence>
<protein>
    <submittedName>
        <fullName evidence="2">Tight adherence protein B</fullName>
    </submittedName>
</protein>
<dbReference type="RefSeq" id="WP_239078930.1">
    <property type="nucleotide sequence ID" value="NZ_BONM01000022.1"/>
</dbReference>
<dbReference type="Proteomes" id="UP000199012">
    <property type="component" value="Unassembled WGS sequence"/>
</dbReference>
<proteinExistence type="predicted"/>
<name>A0A1I0XGK2_9CELL</name>
<dbReference type="STRING" id="988821.SAMN05421867_10539"/>
<accession>A0A1I0XGK2</accession>
<evidence type="ECO:0000313" key="3">
    <source>
        <dbReference type="Proteomes" id="UP000199012"/>
    </source>
</evidence>
<feature type="region of interest" description="Disordered" evidence="1">
    <location>
        <begin position="27"/>
        <end position="72"/>
    </location>
</feature>
<dbReference type="AlphaFoldDB" id="A0A1I0XGK2"/>
<gene>
    <name evidence="2" type="ORF">SAMN05421867_10539</name>
</gene>